<dbReference type="Proteomes" id="UP000034201">
    <property type="component" value="Unassembled WGS sequence"/>
</dbReference>
<evidence type="ECO:0000313" key="6">
    <source>
        <dbReference type="EMBL" id="KKW19815.1"/>
    </source>
</evidence>
<dbReference type="GO" id="GO:0005886">
    <property type="term" value="C:plasma membrane"/>
    <property type="evidence" value="ECO:0007669"/>
    <property type="project" value="TreeGrafter"/>
</dbReference>
<reference evidence="6 7" key="1">
    <citation type="journal article" date="2015" name="Nature">
        <title>rRNA introns, odd ribosomes, and small enigmatic genomes across a large radiation of phyla.</title>
        <authorList>
            <person name="Brown C.T."/>
            <person name="Hug L.A."/>
            <person name="Thomas B.C."/>
            <person name="Sharon I."/>
            <person name="Castelle C.J."/>
            <person name="Singh A."/>
            <person name="Wilkins M.J."/>
            <person name="Williams K.H."/>
            <person name="Banfield J.F."/>
        </authorList>
    </citation>
    <scope>NUCLEOTIDE SEQUENCE [LARGE SCALE GENOMIC DNA]</scope>
</reference>
<proteinExistence type="inferred from homology"/>
<dbReference type="InterPro" id="IPR055342">
    <property type="entry name" value="MreC_beta-barrel_core"/>
</dbReference>
<comment type="caution">
    <text evidence="6">The sequence shown here is derived from an EMBL/GenBank/DDBJ whole genome shotgun (WGS) entry which is preliminary data.</text>
</comment>
<dbReference type="InterPro" id="IPR007221">
    <property type="entry name" value="MreC"/>
</dbReference>
<dbReference type="Gene3D" id="2.40.10.340">
    <property type="entry name" value="Rod shape-determining protein MreC, domain 1"/>
    <property type="match status" value="1"/>
</dbReference>
<dbReference type="InterPro" id="IPR042177">
    <property type="entry name" value="Cell/Rod_1"/>
</dbReference>
<name>A0A0G1WMK4_9BACT</name>
<dbReference type="PANTHER" id="PTHR34138:SF1">
    <property type="entry name" value="CELL SHAPE-DETERMINING PROTEIN MREC"/>
    <property type="match status" value="1"/>
</dbReference>
<accession>A0A0G1WMK4</accession>
<organism evidence="6 7">
    <name type="scientific">Candidatus Adlerbacteria bacterium GW2011_GWC1_50_9</name>
    <dbReference type="NCBI Taxonomy" id="1618608"/>
    <lineage>
        <taxon>Bacteria</taxon>
        <taxon>Candidatus Adleribacteriota</taxon>
    </lineage>
</organism>
<sequence>MATLVVLVFLSDTPAVMYLREGTLTFERSLSNSWIGAFLFPRAGRELPPGSYDGSGIKALMFELEATKKENELLRDALDFSRSSGPSAGGLKAASVFSYSNELGKETLLIDVGTDKGIGKGALVLDSAFFLVGTVAETGKFVSKIDIASNIGNTFEAYILPGGAVVVAKGVGGGVFLLDLVPIDMPVRKGDFVGFSPKRGAPSSRTIFFLGEVVGESKTESTVFKAVRTVSPVLPAALTTIFILP</sequence>
<dbReference type="GO" id="GO:0008360">
    <property type="term" value="P:regulation of cell shape"/>
    <property type="evidence" value="ECO:0007669"/>
    <property type="project" value="UniProtKB-KW"/>
</dbReference>
<dbReference type="InterPro" id="IPR042175">
    <property type="entry name" value="Cell/Rod_MreC_2"/>
</dbReference>
<dbReference type="PANTHER" id="PTHR34138">
    <property type="entry name" value="CELL SHAPE-DETERMINING PROTEIN MREC"/>
    <property type="match status" value="1"/>
</dbReference>
<evidence type="ECO:0000313" key="7">
    <source>
        <dbReference type="Proteomes" id="UP000034201"/>
    </source>
</evidence>
<feature type="domain" description="Rod shape-determining protein MreC beta-barrel core" evidence="5">
    <location>
        <begin position="100"/>
        <end position="229"/>
    </location>
</feature>
<dbReference type="Gene3D" id="2.40.10.350">
    <property type="entry name" value="Rod shape-determining protein MreC, domain 2"/>
    <property type="match status" value="1"/>
</dbReference>
<dbReference type="Pfam" id="PF04085">
    <property type="entry name" value="MreC"/>
    <property type="match status" value="1"/>
</dbReference>
<protein>
    <recommendedName>
        <fullName evidence="2">Cell shape-determining protein MreC</fullName>
    </recommendedName>
    <alternativeName>
        <fullName evidence="4">Cell shape protein MreC</fullName>
    </alternativeName>
</protein>
<comment type="similarity">
    <text evidence="1">Belongs to the MreC family.</text>
</comment>
<evidence type="ECO:0000256" key="2">
    <source>
        <dbReference type="ARBA" id="ARBA00013855"/>
    </source>
</evidence>
<evidence type="ECO:0000256" key="3">
    <source>
        <dbReference type="ARBA" id="ARBA00022960"/>
    </source>
</evidence>
<dbReference type="EMBL" id="LCQQ01000049">
    <property type="protein sequence ID" value="KKW19815.1"/>
    <property type="molecule type" value="Genomic_DNA"/>
</dbReference>
<evidence type="ECO:0000259" key="5">
    <source>
        <dbReference type="Pfam" id="PF04085"/>
    </source>
</evidence>
<gene>
    <name evidence="6" type="ORF">UY61_C0049G0017</name>
</gene>
<evidence type="ECO:0000256" key="4">
    <source>
        <dbReference type="ARBA" id="ARBA00032089"/>
    </source>
</evidence>
<keyword evidence="3" id="KW-0133">Cell shape</keyword>
<dbReference type="AlphaFoldDB" id="A0A0G1WMK4"/>
<evidence type="ECO:0000256" key="1">
    <source>
        <dbReference type="ARBA" id="ARBA00009369"/>
    </source>
</evidence>